<protein>
    <submittedName>
        <fullName evidence="1">Serine carboxypeptidase-like protein</fullName>
    </submittedName>
</protein>
<proteinExistence type="predicted"/>
<feature type="non-terminal residue" evidence="1">
    <location>
        <position position="70"/>
    </location>
</feature>
<keyword evidence="1" id="KW-0645">Protease</keyword>
<feature type="non-terminal residue" evidence="1">
    <location>
        <position position="1"/>
    </location>
</feature>
<organism evidence="1 2">
    <name type="scientific">Trifolium medium</name>
    <dbReference type="NCBI Taxonomy" id="97028"/>
    <lineage>
        <taxon>Eukaryota</taxon>
        <taxon>Viridiplantae</taxon>
        <taxon>Streptophyta</taxon>
        <taxon>Embryophyta</taxon>
        <taxon>Tracheophyta</taxon>
        <taxon>Spermatophyta</taxon>
        <taxon>Magnoliopsida</taxon>
        <taxon>eudicotyledons</taxon>
        <taxon>Gunneridae</taxon>
        <taxon>Pentapetalae</taxon>
        <taxon>rosids</taxon>
        <taxon>fabids</taxon>
        <taxon>Fabales</taxon>
        <taxon>Fabaceae</taxon>
        <taxon>Papilionoideae</taxon>
        <taxon>50 kb inversion clade</taxon>
        <taxon>NPAAA clade</taxon>
        <taxon>Hologalegina</taxon>
        <taxon>IRL clade</taxon>
        <taxon>Trifolieae</taxon>
        <taxon>Trifolium</taxon>
    </lineage>
</organism>
<evidence type="ECO:0000313" key="2">
    <source>
        <dbReference type="Proteomes" id="UP000265520"/>
    </source>
</evidence>
<name>A0A392SXS5_9FABA</name>
<evidence type="ECO:0000313" key="1">
    <source>
        <dbReference type="EMBL" id="MCI52855.1"/>
    </source>
</evidence>
<dbReference type="Proteomes" id="UP000265520">
    <property type="component" value="Unassembled WGS sequence"/>
</dbReference>
<dbReference type="GO" id="GO:0004180">
    <property type="term" value="F:carboxypeptidase activity"/>
    <property type="evidence" value="ECO:0007669"/>
    <property type="project" value="UniProtKB-KW"/>
</dbReference>
<keyword evidence="1" id="KW-0121">Carboxypeptidase</keyword>
<comment type="caution">
    <text evidence="1">The sequence shown here is derived from an EMBL/GenBank/DDBJ whole genome shotgun (WGS) entry which is preliminary data.</text>
</comment>
<reference evidence="1 2" key="1">
    <citation type="journal article" date="2018" name="Front. Plant Sci.">
        <title>Red Clover (Trifolium pratense) and Zigzag Clover (T. medium) - A Picture of Genomic Similarities and Differences.</title>
        <authorList>
            <person name="Dluhosova J."/>
            <person name="Istvanek J."/>
            <person name="Nedelnik J."/>
            <person name="Repkova J."/>
        </authorList>
    </citation>
    <scope>NUCLEOTIDE SEQUENCE [LARGE SCALE GENOMIC DNA]</scope>
    <source>
        <strain evidence="2">cv. 10/8</strain>
        <tissue evidence="1">Leaf</tissue>
    </source>
</reference>
<keyword evidence="2" id="KW-1185">Reference proteome</keyword>
<keyword evidence="1" id="KW-0378">Hydrolase</keyword>
<dbReference type="AlphaFoldDB" id="A0A392SXS5"/>
<dbReference type="EMBL" id="LXQA010453907">
    <property type="protein sequence ID" value="MCI52855.1"/>
    <property type="molecule type" value="Genomic_DNA"/>
</dbReference>
<accession>A0A392SXS5</accession>
<sequence length="70" mass="7677">KANQADRLDKLILSRSSQIPPKTFTWEVEDTLNTQSSSAAAYVAAPQEGLRQADKIVTLPGQPYGVNFDQ</sequence>